<organism evidence="2 3">
    <name type="scientific">Brassica carinata</name>
    <name type="common">Ethiopian mustard</name>
    <name type="synonym">Abyssinian cabbage</name>
    <dbReference type="NCBI Taxonomy" id="52824"/>
    <lineage>
        <taxon>Eukaryota</taxon>
        <taxon>Viridiplantae</taxon>
        <taxon>Streptophyta</taxon>
        <taxon>Embryophyta</taxon>
        <taxon>Tracheophyta</taxon>
        <taxon>Spermatophyta</taxon>
        <taxon>Magnoliopsida</taxon>
        <taxon>eudicotyledons</taxon>
        <taxon>Gunneridae</taxon>
        <taxon>Pentapetalae</taxon>
        <taxon>rosids</taxon>
        <taxon>malvids</taxon>
        <taxon>Brassicales</taxon>
        <taxon>Brassicaceae</taxon>
        <taxon>Brassiceae</taxon>
        <taxon>Brassica</taxon>
    </lineage>
</organism>
<proteinExistence type="predicted"/>
<dbReference type="PANTHER" id="PTHR33710:SF62">
    <property type="entry name" value="DUF4283 DOMAIN PROTEIN"/>
    <property type="match status" value="1"/>
</dbReference>
<comment type="caution">
    <text evidence="2">The sequence shown here is derived from an EMBL/GenBank/DDBJ whole genome shotgun (WGS) entry which is preliminary data.</text>
</comment>
<dbReference type="AlphaFoldDB" id="A0A8X7USC4"/>
<evidence type="ECO:0000259" key="1">
    <source>
        <dbReference type="Pfam" id="PF03372"/>
    </source>
</evidence>
<dbReference type="EMBL" id="JAAMPC010000010">
    <property type="protein sequence ID" value="KAG2288989.1"/>
    <property type="molecule type" value="Genomic_DNA"/>
</dbReference>
<dbReference type="Gene3D" id="3.60.10.10">
    <property type="entry name" value="Endonuclease/exonuclease/phosphatase"/>
    <property type="match status" value="1"/>
</dbReference>
<dbReference type="SUPFAM" id="SSF56219">
    <property type="entry name" value="DNase I-like"/>
    <property type="match status" value="1"/>
</dbReference>
<reference evidence="2 3" key="1">
    <citation type="submission" date="2020-02" db="EMBL/GenBank/DDBJ databases">
        <authorList>
            <person name="Ma Q."/>
            <person name="Huang Y."/>
            <person name="Song X."/>
            <person name="Pei D."/>
        </authorList>
    </citation>
    <scope>NUCLEOTIDE SEQUENCE [LARGE SCALE GENOMIC DNA]</scope>
    <source>
        <strain evidence="2">Sxm20200214</strain>
        <tissue evidence="2">Leaf</tissue>
    </source>
</reference>
<dbReference type="InterPro" id="IPR036691">
    <property type="entry name" value="Endo/exonu/phosph_ase_sf"/>
</dbReference>
<protein>
    <recommendedName>
        <fullName evidence="1">Endonuclease/exonuclease/phosphatase domain-containing protein</fullName>
    </recommendedName>
</protein>
<feature type="domain" description="Endonuclease/exonuclease/phosphatase" evidence="1">
    <location>
        <begin position="16"/>
        <end position="133"/>
    </location>
</feature>
<accession>A0A8X7USC4</accession>
<dbReference type="Pfam" id="PF03372">
    <property type="entry name" value="Exo_endo_phos"/>
    <property type="match status" value="1"/>
</dbReference>
<dbReference type="PANTHER" id="PTHR33710">
    <property type="entry name" value="BNAC02G09200D PROTEIN"/>
    <property type="match status" value="1"/>
</dbReference>
<dbReference type="GO" id="GO:0003824">
    <property type="term" value="F:catalytic activity"/>
    <property type="evidence" value="ECO:0007669"/>
    <property type="project" value="InterPro"/>
</dbReference>
<keyword evidence="3" id="KW-1185">Reference proteome</keyword>
<dbReference type="Proteomes" id="UP000886595">
    <property type="component" value="Unassembled WGS sequence"/>
</dbReference>
<evidence type="ECO:0000313" key="3">
    <source>
        <dbReference type="Proteomes" id="UP000886595"/>
    </source>
</evidence>
<gene>
    <name evidence="2" type="ORF">Bca52824_048593</name>
</gene>
<dbReference type="OrthoDB" id="1093298at2759"/>
<sequence length="162" mass="18802">MQVQYGEVRFFLSCIYGEPSSERKEIVWERLARIGVSRKEKWCLIGDFNEILNNDEKIGGPLRSEESFKPFGDMLSACGMEELESSGIRFTWAGMRWKKWIQSCLDRAFGNRAWLREFPGSNQRFLAKRGSDHRPVLLKLQASQTKTRGQLLFGKKFLFQPG</sequence>
<dbReference type="InterPro" id="IPR005135">
    <property type="entry name" value="Endo/exonuclease/phosphatase"/>
</dbReference>
<evidence type="ECO:0000313" key="2">
    <source>
        <dbReference type="EMBL" id="KAG2288989.1"/>
    </source>
</evidence>
<name>A0A8X7USC4_BRACI</name>